<protein>
    <recommendedName>
        <fullName evidence="2">ATP-grasp domain-containing protein</fullName>
    </recommendedName>
</protein>
<evidence type="ECO:0000256" key="1">
    <source>
        <dbReference type="PROSITE-ProRule" id="PRU00409"/>
    </source>
</evidence>
<dbReference type="PANTHER" id="PTHR21621">
    <property type="entry name" value="RIBOSOMAL PROTEIN S6 MODIFICATION PROTEIN"/>
    <property type="match status" value="1"/>
</dbReference>
<evidence type="ECO:0000313" key="4">
    <source>
        <dbReference type="Proteomes" id="UP000315689"/>
    </source>
</evidence>
<dbReference type="GO" id="GO:0005524">
    <property type="term" value="F:ATP binding"/>
    <property type="evidence" value="ECO:0007669"/>
    <property type="project" value="UniProtKB-UniRule"/>
</dbReference>
<dbReference type="InterPro" id="IPR013651">
    <property type="entry name" value="ATP-grasp_RimK-type"/>
</dbReference>
<reference evidence="3 4" key="1">
    <citation type="submission" date="2017-07" db="EMBL/GenBank/DDBJ databases">
        <title>Mechanisms for carbon and nitrogen cycling indicate functional differentiation within the Candidate Phyla Radiation.</title>
        <authorList>
            <person name="Danczak R.E."/>
            <person name="Johnston M.D."/>
            <person name="Kenah C."/>
            <person name="Slattery M."/>
            <person name="Wrighton K.C."/>
            <person name="Wilkins M.J."/>
        </authorList>
    </citation>
    <scope>NUCLEOTIDE SEQUENCE [LARGE SCALE GENOMIC DNA]</scope>
    <source>
        <strain evidence="3">Licking1014_7</strain>
    </source>
</reference>
<keyword evidence="1" id="KW-0067">ATP-binding</keyword>
<dbReference type="PROSITE" id="PS50975">
    <property type="entry name" value="ATP_GRASP"/>
    <property type="match status" value="1"/>
</dbReference>
<dbReference type="SUPFAM" id="SSF56059">
    <property type="entry name" value="Glutathione synthetase ATP-binding domain-like"/>
    <property type="match status" value="1"/>
</dbReference>
<dbReference type="PANTHER" id="PTHR21621:SF0">
    <property type="entry name" value="BETA-CITRYLGLUTAMATE SYNTHASE B-RELATED"/>
    <property type="match status" value="1"/>
</dbReference>
<dbReference type="Gene3D" id="3.30.470.20">
    <property type="entry name" value="ATP-grasp fold, B domain"/>
    <property type="match status" value="1"/>
</dbReference>
<comment type="caution">
    <text evidence="3">The sequence shown here is derived from an EMBL/GenBank/DDBJ whole genome shotgun (WGS) entry which is preliminary data.</text>
</comment>
<gene>
    <name evidence="3" type="ORF">CEN89_507</name>
</gene>
<accession>A0A554LIN4</accession>
<dbReference type="Pfam" id="PF08443">
    <property type="entry name" value="RimK"/>
    <property type="match status" value="1"/>
</dbReference>
<feature type="domain" description="ATP-grasp" evidence="2">
    <location>
        <begin position="97"/>
        <end position="281"/>
    </location>
</feature>
<evidence type="ECO:0000313" key="3">
    <source>
        <dbReference type="EMBL" id="TSC92721.1"/>
    </source>
</evidence>
<dbReference type="GO" id="GO:0016879">
    <property type="term" value="F:ligase activity, forming carbon-nitrogen bonds"/>
    <property type="evidence" value="ECO:0007669"/>
    <property type="project" value="TreeGrafter"/>
</dbReference>
<dbReference type="GO" id="GO:0046872">
    <property type="term" value="F:metal ion binding"/>
    <property type="evidence" value="ECO:0007669"/>
    <property type="project" value="InterPro"/>
</dbReference>
<evidence type="ECO:0000259" key="2">
    <source>
        <dbReference type="PROSITE" id="PS50975"/>
    </source>
</evidence>
<dbReference type="EMBL" id="VMGK01000015">
    <property type="protein sequence ID" value="TSC92721.1"/>
    <property type="molecule type" value="Genomic_DNA"/>
</dbReference>
<dbReference type="InterPro" id="IPR011761">
    <property type="entry name" value="ATP-grasp"/>
</dbReference>
<dbReference type="Proteomes" id="UP000315689">
    <property type="component" value="Unassembled WGS sequence"/>
</dbReference>
<proteinExistence type="predicted"/>
<dbReference type="AlphaFoldDB" id="A0A554LIN4"/>
<sequence>MKQKNFVIVRTVNGIKYASFIHKEINIKGYRCFTSDIYNLKKLLKNEKLFHRNTIIHTRTAHPGFVYKTLKKLESQGYSIINQPETIRLTSQKYLSCKYMLKNNLPCAETVKIKKELALDFVKKNLDKWGKVIVKPLTSKGQGEHAYCFWKENLNELKNILTIPSGEVICQEYIKYYRLSRVIVIGNKALSDCVFYDEPGKGWKCSVCLNPKIKLYKNPPEELLNLAEKTAQIFGSEISFIDIFSTEKGLVLNEINTACSLIIHERISKINISKHIAKYLLSKANKESA</sequence>
<organism evidence="3 4">
    <name type="scientific">Candidatus Berkelbacteria bacterium Licking1014_7</name>
    <dbReference type="NCBI Taxonomy" id="2017147"/>
    <lineage>
        <taxon>Bacteria</taxon>
        <taxon>Candidatus Berkelbacteria</taxon>
    </lineage>
</organism>
<name>A0A554LIN4_9BACT</name>
<dbReference type="GO" id="GO:0005737">
    <property type="term" value="C:cytoplasm"/>
    <property type="evidence" value="ECO:0007669"/>
    <property type="project" value="TreeGrafter"/>
</dbReference>
<keyword evidence="1" id="KW-0547">Nucleotide-binding</keyword>